<feature type="region of interest" description="Disordered" evidence="1">
    <location>
        <begin position="162"/>
        <end position="195"/>
    </location>
</feature>
<feature type="compositionally biased region" description="Basic and acidic residues" evidence="1">
    <location>
        <begin position="23"/>
        <end position="48"/>
    </location>
</feature>
<sequence>MAAPKSLVVDGDGPGVKPGGYRGTERDESRERETKALERPRSGRRDCLSADALNGEGRLRLEERDLEPGGIVHAWAGARTFWRRQIFGTFHVGGVLSARTAGAAAADAGPNANPLANPQWRAQGESESYRDALRAYPLARPGRRDPEPLAAGNRVRVCLPAGAATREPGPDGLHRGQERRRCNLPKTRGDAASAKNKPLRRCVTKDHLAGSVTFFVLLHGHLVPWCDAVTDLLTLTTS</sequence>
<evidence type="ECO:0000313" key="2">
    <source>
        <dbReference type="EMBL" id="PWI73913.1"/>
    </source>
</evidence>
<accession>A0A2U3EHF2</accession>
<gene>
    <name evidence="2" type="ORF">PCL_09189</name>
</gene>
<comment type="caution">
    <text evidence="2">The sequence shown here is derived from an EMBL/GenBank/DDBJ whole genome shotgun (WGS) entry which is preliminary data.</text>
</comment>
<evidence type="ECO:0000256" key="1">
    <source>
        <dbReference type="SAM" id="MobiDB-lite"/>
    </source>
</evidence>
<dbReference type="EMBL" id="LCWV01000004">
    <property type="protein sequence ID" value="PWI73913.1"/>
    <property type="molecule type" value="Genomic_DNA"/>
</dbReference>
<feature type="compositionally biased region" description="Gly residues" evidence="1">
    <location>
        <begin position="12"/>
        <end position="22"/>
    </location>
</feature>
<name>A0A2U3EHF2_PURLI</name>
<dbReference type="AlphaFoldDB" id="A0A2U3EHF2"/>
<proteinExistence type="predicted"/>
<evidence type="ECO:0000313" key="3">
    <source>
        <dbReference type="Proteomes" id="UP000245956"/>
    </source>
</evidence>
<protein>
    <submittedName>
        <fullName evidence="2">Uncharacterized protein</fullName>
    </submittedName>
</protein>
<feature type="region of interest" description="Disordered" evidence="1">
    <location>
        <begin position="1"/>
        <end position="48"/>
    </location>
</feature>
<feature type="compositionally biased region" description="Basic and acidic residues" evidence="1">
    <location>
        <begin position="168"/>
        <end position="181"/>
    </location>
</feature>
<organism evidence="2 3">
    <name type="scientific">Purpureocillium lilacinum</name>
    <name type="common">Paecilomyces lilacinus</name>
    <dbReference type="NCBI Taxonomy" id="33203"/>
    <lineage>
        <taxon>Eukaryota</taxon>
        <taxon>Fungi</taxon>
        <taxon>Dikarya</taxon>
        <taxon>Ascomycota</taxon>
        <taxon>Pezizomycotina</taxon>
        <taxon>Sordariomycetes</taxon>
        <taxon>Hypocreomycetidae</taxon>
        <taxon>Hypocreales</taxon>
        <taxon>Ophiocordycipitaceae</taxon>
        <taxon>Purpureocillium</taxon>
    </lineage>
</organism>
<dbReference type="Proteomes" id="UP000245956">
    <property type="component" value="Unassembled WGS sequence"/>
</dbReference>
<reference evidence="2 3" key="1">
    <citation type="journal article" date="2016" name="Front. Microbiol.">
        <title>Genome and transcriptome sequences reveal the specific parasitism of the nematophagous Purpureocillium lilacinum 36-1.</title>
        <authorList>
            <person name="Xie J."/>
            <person name="Li S."/>
            <person name="Mo C."/>
            <person name="Xiao X."/>
            <person name="Peng D."/>
            <person name="Wang G."/>
            <person name="Xiao Y."/>
        </authorList>
    </citation>
    <scope>NUCLEOTIDE SEQUENCE [LARGE SCALE GENOMIC DNA]</scope>
    <source>
        <strain evidence="2 3">36-1</strain>
    </source>
</reference>